<dbReference type="Gene3D" id="3.40.630.30">
    <property type="match status" value="1"/>
</dbReference>
<dbReference type="PANTHER" id="PTHR20905:SF32">
    <property type="entry name" value="ARYLALKYLAMINE N-ACETYLTRANSFERASE-LIKE 7, ISOFORM A"/>
    <property type="match status" value="1"/>
</dbReference>
<keyword evidence="2" id="KW-1185">Reference proteome</keyword>
<reference evidence="1 2" key="1">
    <citation type="submission" date="2020-04" db="EMBL/GenBank/DDBJ databases">
        <authorList>
            <person name="Alioto T."/>
            <person name="Alioto T."/>
            <person name="Gomez Garrido J."/>
        </authorList>
    </citation>
    <scope>NUCLEOTIDE SEQUENCE [LARGE SCALE GENOMIC DNA]</scope>
</reference>
<dbReference type="Proteomes" id="UP000494165">
    <property type="component" value="Unassembled WGS sequence"/>
</dbReference>
<dbReference type="GO" id="GO:0008080">
    <property type="term" value="F:N-acetyltransferase activity"/>
    <property type="evidence" value="ECO:0007669"/>
    <property type="project" value="TreeGrafter"/>
</dbReference>
<dbReference type="SUPFAM" id="SSF55729">
    <property type="entry name" value="Acyl-CoA N-acyltransferases (Nat)"/>
    <property type="match status" value="1"/>
</dbReference>
<gene>
    <name evidence="1" type="ORF">CLODIP_2_CD02362</name>
</gene>
<proteinExistence type="predicted"/>
<dbReference type="AlphaFoldDB" id="A0A8S1D0Y8"/>
<dbReference type="OrthoDB" id="8113373at2759"/>
<accession>A0A8S1D0Y8</accession>
<protein>
    <recommendedName>
        <fullName evidence="3">N-acetyltransferase domain-containing protein</fullName>
    </recommendedName>
</protein>
<dbReference type="InterPro" id="IPR016181">
    <property type="entry name" value="Acyl_CoA_acyltransferase"/>
</dbReference>
<comment type="caution">
    <text evidence="1">The sequence shown here is derived from an EMBL/GenBank/DDBJ whole genome shotgun (WGS) entry which is preliminary data.</text>
</comment>
<dbReference type="EMBL" id="CADEPI010000091">
    <property type="protein sequence ID" value="CAB3373942.1"/>
    <property type="molecule type" value="Genomic_DNA"/>
</dbReference>
<dbReference type="CDD" id="cd04301">
    <property type="entry name" value="NAT_SF"/>
    <property type="match status" value="1"/>
</dbReference>
<sequence>MTTWKRPQHLLQPKIWHKQDGFIVRDITPDFFPFVVDHMEKYFLRDEPMGQSLKIVEDPLSLAEMRMLWYQLILPLRVSIVAIQEGTPGANLEEVSEDNPPKIIGVNQLFVNLKDDPPLPDLNSVLKSEKVKLTLGTFFQTGAMVNVFERYQVNMYIDGGGMSVAPEWRGKGIGQFLITARNNLCKELGIPLQKTVFSAIQSQRVAVKGGFELLAERFYADLRGEDNSLLFPDMHPDQKKIQLMARRVQ</sequence>
<dbReference type="PANTHER" id="PTHR20905">
    <property type="entry name" value="N-ACETYLTRANSFERASE-RELATED"/>
    <property type="match status" value="1"/>
</dbReference>
<organism evidence="1 2">
    <name type="scientific">Cloeon dipterum</name>
    <dbReference type="NCBI Taxonomy" id="197152"/>
    <lineage>
        <taxon>Eukaryota</taxon>
        <taxon>Metazoa</taxon>
        <taxon>Ecdysozoa</taxon>
        <taxon>Arthropoda</taxon>
        <taxon>Hexapoda</taxon>
        <taxon>Insecta</taxon>
        <taxon>Pterygota</taxon>
        <taxon>Palaeoptera</taxon>
        <taxon>Ephemeroptera</taxon>
        <taxon>Pisciforma</taxon>
        <taxon>Baetidae</taxon>
        <taxon>Cloeon</taxon>
    </lineage>
</organism>
<name>A0A8S1D0Y8_9INSE</name>
<evidence type="ECO:0000313" key="1">
    <source>
        <dbReference type="EMBL" id="CAB3373942.1"/>
    </source>
</evidence>
<evidence type="ECO:0000313" key="2">
    <source>
        <dbReference type="Proteomes" id="UP000494165"/>
    </source>
</evidence>
<evidence type="ECO:0008006" key="3">
    <source>
        <dbReference type="Google" id="ProtNLM"/>
    </source>
</evidence>